<accession>Q4SEE7</accession>
<keyword evidence="9 12" id="KW-1133">Transmembrane helix</keyword>
<feature type="domain" description="Connexin cysteine-rich" evidence="14">
    <location>
        <begin position="153"/>
        <end position="220"/>
    </location>
</feature>
<dbReference type="PANTHER" id="PTHR11984">
    <property type="entry name" value="CONNEXIN"/>
    <property type="match status" value="1"/>
</dbReference>
<comment type="subcellular location">
    <subcellularLocation>
        <location evidence="1">Cell junction</location>
        <location evidence="1">Gap junction</location>
    </subcellularLocation>
    <subcellularLocation>
        <location evidence="2 11">Cell membrane</location>
        <topology evidence="2 11">Multi-pass membrane protein</topology>
    </subcellularLocation>
</comment>
<keyword evidence="8" id="KW-0965">Cell junction</keyword>
<dbReference type="GO" id="GO:1990349">
    <property type="term" value="P:gap junction-mediated intercellular transport"/>
    <property type="evidence" value="ECO:0007669"/>
    <property type="project" value="TreeGrafter"/>
</dbReference>
<dbReference type="InterPro" id="IPR013092">
    <property type="entry name" value="Connexin_N"/>
</dbReference>
<evidence type="ECO:0000256" key="7">
    <source>
        <dbReference type="ARBA" id="ARBA00022868"/>
    </source>
</evidence>
<keyword evidence="4" id="KW-1003">Cell membrane</keyword>
<dbReference type="OrthoDB" id="8934037at2759"/>
<dbReference type="PRINTS" id="PR00206">
    <property type="entry name" value="CONNEXIN"/>
</dbReference>
<feature type="domain" description="Connexin N-terminal" evidence="13">
    <location>
        <begin position="42"/>
        <end position="75"/>
    </location>
</feature>
<comment type="caution">
    <text evidence="15">The sequence shown here is derived from an EMBL/GenBank/DDBJ whole genome shotgun (WGS) entry which is preliminary data.</text>
</comment>
<evidence type="ECO:0000256" key="12">
    <source>
        <dbReference type="SAM" id="Phobius"/>
    </source>
</evidence>
<dbReference type="PANTHER" id="PTHR11984:SF46">
    <property type="entry name" value="GAP JUNCTION BETA-2 PROTEIN"/>
    <property type="match status" value="1"/>
</dbReference>
<evidence type="ECO:0000256" key="11">
    <source>
        <dbReference type="RuleBase" id="RU000630"/>
    </source>
</evidence>
<evidence type="ECO:0000256" key="6">
    <source>
        <dbReference type="ARBA" id="ARBA00022740"/>
    </source>
</evidence>
<reference evidence="15" key="2">
    <citation type="submission" date="2004-02" db="EMBL/GenBank/DDBJ databases">
        <authorList>
            <consortium name="Genoscope"/>
            <consortium name="Whitehead Institute Centre for Genome Research"/>
        </authorList>
    </citation>
    <scope>NUCLEOTIDE SEQUENCE</scope>
</reference>
<dbReference type="Pfam" id="PF00029">
    <property type="entry name" value="Connexin"/>
    <property type="match status" value="1"/>
</dbReference>
<dbReference type="FunFam" id="1.20.1440.80:FF:000001">
    <property type="entry name" value="Gap junction alpha-1"/>
    <property type="match status" value="1"/>
</dbReference>
<dbReference type="GO" id="GO:0005243">
    <property type="term" value="F:gap junction channel activity"/>
    <property type="evidence" value="ECO:0007669"/>
    <property type="project" value="TreeGrafter"/>
</dbReference>
<dbReference type="SMART" id="SM00037">
    <property type="entry name" value="CNX"/>
    <property type="match status" value="1"/>
</dbReference>
<evidence type="ECO:0000259" key="13">
    <source>
        <dbReference type="SMART" id="SM00037"/>
    </source>
</evidence>
<evidence type="ECO:0000256" key="10">
    <source>
        <dbReference type="ARBA" id="ARBA00023136"/>
    </source>
</evidence>
<evidence type="ECO:0000256" key="4">
    <source>
        <dbReference type="ARBA" id="ARBA00022475"/>
    </source>
</evidence>
<dbReference type="PROSITE" id="PS00407">
    <property type="entry name" value="CONNEXINS_1"/>
    <property type="match status" value="1"/>
</dbReference>
<organism evidence="15">
    <name type="scientific">Tetraodon nigroviridis</name>
    <name type="common">Spotted green pufferfish</name>
    <name type="synonym">Chelonodon nigroviridis</name>
    <dbReference type="NCBI Taxonomy" id="99883"/>
    <lineage>
        <taxon>Eukaryota</taxon>
        <taxon>Metazoa</taxon>
        <taxon>Chordata</taxon>
        <taxon>Craniata</taxon>
        <taxon>Vertebrata</taxon>
        <taxon>Euteleostomi</taxon>
        <taxon>Actinopterygii</taxon>
        <taxon>Neopterygii</taxon>
        <taxon>Teleostei</taxon>
        <taxon>Neoteleostei</taxon>
        <taxon>Acanthomorphata</taxon>
        <taxon>Eupercaria</taxon>
        <taxon>Tetraodontiformes</taxon>
        <taxon>Tetradontoidea</taxon>
        <taxon>Tetraodontidae</taxon>
        <taxon>Tetraodon</taxon>
    </lineage>
</organism>
<feature type="transmembrane region" description="Helical" evidence="12">
    <location>
        <begin position="74"/>
        <end position="97"/>
    </location>
</feature>
<protein>
    <recommendedName>
        <fullName evidence="11">Gap junction protein</fullName>
    </recommendedName>
</protein>
<evidence type="ECO:0000256" key="2">
    <source>
        <dbReference type="ARBA" id="ARBA00004651"/>
    </source>
</evidence>
<comment type="similarity">
    <text evidence="11">Belongs to the connexin family.</text>
</comment>
<dbReference type="InterPro" id="IPR017990">
    <property type="entry name" value="Connexin_CS"/>
</dbReference>
<dbReference type="PROSITE" id="PS00408">
    <property type="entry name" value="CONNEXINS_2"/>
    <property type="match status" value="1"/>
</dbReference>
<comment type="function">
    <text evidence="11">One gap junction consists of a cluster of closely packed pairs of transmembrane channels, the connexons, through which materials of low MW diffuse from one cell to a neighboring cell.</text>
</comment>
<dbReference type="EMBL" id="CAAE01014622">
    <property type="protein sequence ID" value="CAG00985.1"/>
    <property type="molecule type" value="Genomic_DNA"/>
</dbReference>
<evidence type="ECO:0000256" key="3">
    <source>
        <dbReference type="ARBA" id="ARBA00011455"/>
    </source>
</evidence>
<evidence type="ECO:0000313" key="15">
    <source>
        <dbReference type="EMBL" id="CAG00985.1"/>
    </source>
</evidence>
<evidence type="ECO:0000259" key="14">
    <source>
        <dbReference type="SMART" id="SM01089"/>
    </source>
</evidence>
<keyword evidence="10 12" id="KW-0472">Membrane</keyword>
<sequence length="316" mass="35784">MSWAALYSQLAGVNRHSTSLGKVWLSVLFIFRVMVLVVAAESVWGDEQSDFTCNTLQPGCENVCYDQFFPVSHIRLWCLQLVFVSTPALLVAMYVAYRNHGDKKKLLQNSGRVGILSTEGPEEQLESLRSRRLPISGALWWTYAFSLLFRLLFEGGFMYALYVIYDGFRMPRLVRCDQWPCPNLVDCFISRPTEKTVFTVFMATSSSICMLLNVAELAYLVGKAVTSPPAGVKDVKKRSERRLVLFDRRAVSRVEAAWTNAAAEVGGGIRRRDSHPSTCWIMSFSHGAFTSMWERLQTGKLAYFRMIIVSIVVKLL</sequence>
<evidence type="ECO:0000256" key="9">
    <source>
        <dbReference type="ARBA" id="ARBA00022989"/>
    </source>
</evidence>
<keyword evidence="5 11" id="KW-0812">Transmembrane</keyword>
<reference evidence="15" key="1">
    <citation type="journal article" date="2004" name="Nature">
        <title>Genome duplication in the teleost fish Tetraodon nigroviridis reveals the early vertebrate proto-karyotype.</title>
        <authorList>
            <person name="Jaillon O."/>
            <person name="Aury J.-M."/>
            <person name="Brunet F."/>
            <person name="Petit J.-L."/>
            <person name="Stange-Thomann N."/>
            <person name="Mauceli E."/>
            <person name="Bouneau L."/>
            <person name="Fischer C."/>
            <person name="Ozouf-Costaz C."/>
            <person name="Bernot A."/>
            <person name="Nicaud S."/>
            <person name="Jaffe D."/>
            <person name="Fisher S."/>
            <person name="Lutfalla G."/>
            <person name="Dossat C."/>
            <person name="Segurens B."/>
            <person name="Dasilva C."/>
            <person name="Salanoubat M."/>
            <person name="Levy M."/>
            <person name="Boudet N."/>
            <person name="Castellano S."/>
            <person name="Anthouard V."/>
            <person name="Jubin C."/>
            <person name="Castelli V."/>
            <person name="Katinka M."/>
            <person name="Vacherie B."/>
            <person name="Biemont C."/>
            <person name="Skalli Z."/>
            <person name="Cattolico L."/>
            <person name="Poulain J."/>
            <person name="De Berardinis V."/>
            <person name="Cruaud C."/>
            <person name="Duprat S."/>
            <person name="Brottier P."/>
            <person name="Coutanceau J.-P."/>
            <person name="Gouzy J."/>
            <person name="Parra G."/>
            <person name="Lardier G."/>
            <person name="Chapple C."/>
            <person name="McKernan K.J."/>
            <person name="McEwan P."/>
            <person name="Bosak S."/>
            <person name="Kellis M."/>
            <person name="Volff J.-N."/>
            <person name="Guigo R."/>
            <person name="Zody M.C."/>
            <person name="Mesirov J."/>
            <person name="Lindblad-Toh K."/>
            <person name="Birren B."/>
            <person name="Nusbaum C."/>
            <person name="Kahn D."/>
            <person name="Robinson-Rechavi M."/>
            <person name="Laudet V."/>
            <person name="Schachter V."/>
            <person name="Quetier F."/>
            <person name="Saurin W."/>
            <person name="Scarpelli C."/>
            <person name="Wincker P."/>
            <person name="Lander E.S."/>
            <person name="Weissenbach J."/>
            <person name="Roest Crollius H."/>
        </authorList>
    </citation>
    <scope>NUCLEOTIDE SEQUENCE [LARGE SCALE GENOMIC DNA]</scope>
</reference>
<keyword evidence="6" id="KW-1009">Hearing</keyword>
<name>Q4SEE7_TETNG</name>
<dbReference type="GO" id="GO:0005922">
    <property type="term" value="C:connexin complex"/>
    <property type="evidence" value="ECO:0007669"/>
    <property type="project" value="InterPro"/>
</dbReference>
<dbReference type="AlphaFoldDB" id="Q4SEE7"/>
<keyword evidence="7 11" id="KW-0303">Gap junction</keyword>
<dbReference type="InterPro" id="IPR038359">
    <property type="entry name" value="Connexin_N_sf"/>
</dbReference>
<dbReference type="InterPro" id="IPR019570">
    <property type="entry name" value="Connexin_CCC"/>
</dbReference>
<dbReference type="GO" id="GO:0007605">
    <property type="term" value="P:sensory perception of sound"/>
    <property type="evidence" value="ECO:0007669"/>
    <property type="project" value="UniProtKB-KW"/>
</dbReference>
<comment type="subunit">
    <text evidence="3 11">A connexon is composed of a hexamer of connexins.</text>
</comment>
<dbReference type="InterPro" id="IPR000500">
    <property type="entry name" value="Connexin"/>
</dbReference>
<dbReference type="GO" id="GO:0007267">
    <property type="term" value="P:cell-cell signaling"/>
    <property type="evidence" value="ECO:0007669"/>
    <property type="project" value="TreeGrafter"/>
</dbReference>
<feature type="transmembrane region" description="Helical" evidence="12">
    <location>
        <begin position="138"/>
        <end position="165"/>
    </location>
</feature>
<evidence type="ECO:0000256" key="8">
    <source>
        <dbReference type="ARBA" id="ARBA00022949"/>
    </source>
</evidence>
<dbReference type="KEGG" id="tng:GSTEN00019592G001"/>
<proteinExistence type="inferred from homology"/>
<dbReference type="SMART" id="SM01089">
    <property type="entry name" value="Connexin_CCC"/>
    <property type="match status" value="1"/>
</dbReference>
<dbReference type="Gene3D" id="1.20.1440.80">
    <property type="entry name" value="Gap junction channel protein cysteine-rich domain"/>
    <property type="match status" value="1"/>
</dbReference>
<gene>
    <name evidence="15" type="ORF">GSTENG00019592001</name>
</gene>
<feature type="transmembrane region" description="Helical" evidence="12">
    <location>
        <begin position="23"/>
        <end position="40"/>
    </location>
</feature>
<evidence type="ECO:0000256" key="1">
    <source>
        <dbReference type="ARBA" id="ARBA00004610"/>
    </source>
</evidence>
<evidence type="ECO:0000256" key="5">
    <source>
        <dbReference type="ARBA" id="ARBA00022692"/>
    </source>
</evidence>